<reference evidence="16 17" key="1">
    <citation type="submission" date="2020-08" db="EMBL/GenBank/DDBJ databases">
        <title>Plant Genome Project.</title>
        <authorList>
            <person name="Zhang R.-G."/>
        </authorList>
    </citation>
    <scope>NUCLEOTIDE SEQUENCE [LARGE SCALE GENOMIC DNA]</scope>
    <source>
        <tissue evidence="16">Rhizome</tissue>
    </source>
</reference>
<accession>A0A8J5G3J7</accession>
<dbReference type="InterPro" id="IPR045272">
    <property type="entry name" value="ANXUR1/2-like"/>
</dbReference>
<dbReference type="Proteomes" id="UP000734854">
    <property type="component" value="Unassembled WGS sequence"/>
</dbReference>
<evidence type="ECO:0000256" key="14">
    <source>
        <dbReference type="SAM" id="SignalP"/>
    </source>
</evidence>
<dbReference type="GO" id="GO:0016020">
    <property type="term" value="C:membrane"/>
    <property type="evidence" value="ECO:0007669"/>
    <property type="project" value="UniProtKB-SubCell"/>
</dbReference>
<dbReference type="EMBL" id="JACMSC010000012">
    <property type="protein sequence ID" value="KAG6497722.1"/>
    <property type="molecule type" value="Genomic_DNA"/>
</dbReference>
<keyword evidence="2" id="KW-0723">Serine/threonine-protein kinase</keyword>
<feature type="domain" description="Malectin-like" evidence="15">
    <location>
        <begin position="32"/>
        <end position="402"/>
    </location>
</feature>
<comment type="subcellular location">
    <subcellularLocation>
        <location evidence="1">Membrane</location>
        <topology evidence="1">Single-pass type I membrane protein</topology>
    </subcellularLocation>
</comment>
<dbReference type="FunFam" id="2.60.120.430:FF:000007">
    <property type="entry name" value="FERONIA receptor-like kinase"/>
    <property type="match status" value="1"/>
</dbReference>
<keyword evidence="3" id="KW-0808">Transferase</keyword>
<evidence type="ECO:0000256" key="13">
    <source>
        <dbReference type="SAM" id="Phobius"/>
    </source>
</evidence>
<evidence type="ECO:0000256" key="10">
    <source>
        <dbReference type="ARBA" id="ARBA00023136"/>
    </source>
</evidence>
<evidence type="ECO:0000256" key="6">
    <source>
        <dbReference type="ARBA" id="ARBA00022741"/>
    </source>
</evidence>
<evidence type="ECO:0000256" key="5">
    <source>
        <dbReference type="ARBA" id="ARBA00022729"/>
    </source>
</evidence>
<evidence type="ECO:0000256" key="3">
    <source>
        <dbReference type="ARBA" id="ARBA00022679"/>
    </source>
</evidence>
<keyword evidence="9 13" id="KW-1133">Transmembrane helix</keyword>
<dbReference type="InterPro" id="IPR024788">
    <property type="entry name" value="Malectin-like_Carb-bd_dom"/>
</dbReference>
<evidence type="ECO:0000256" key="4">
    <source>
        <dbReference type="ARBA" id="ARBA00022692"/>
    </source>
</evidence>
<keyword evidence="8" id="KW-0067">ATP-binding</keyword>
<dbReference type="GO" id="GO:0004674">
    <property type="term" value="F:protein serine/threonine kinase activity"/>
    <property type="evidence" value="ECO:0007669"/>
    <property type="project" value="UniProtKB-KW"/>
</dbReference>
<dbReference type="PANTHER" id="PTHR34590">
    <property type="entry name" value="OS03G0124300 PROTEIN-RELATED"/>
    <property type="match status" value="1"/>
</dbReference>
<dbReference type="FunFam" id="2.60.120.430:FF:000003">
    <property type="entry name" value="FERONIA receptor-like kinase"/>
    <property type="match status" value="1"/>
</dbReference>
<evidence type="ECO:0000256" key="11">
    <source>
        <dbReference type="ARBA" id="ARBA00023180"/>
    </source>
</evidence>
<feature type="transmembrane region" description="Helical" evidence="13">
    <location>
        <begin position="441"/>
        <end position="461"/>
    </location>
</feature>
<keyword evidence="10 13" id="KW-0472">Membrane</keyword>
<feature type="signal peptide" evidence="14">
    <location>
        <begin position="1"/>
        <end position="23"/>
    </location>
</feature>
<evidence type="ECO:0000256" key="7">
    <source>
        <dbReference type="ARBA" id="ARBA00022777"/>
    </source>
</evidence>
<feature type="region of interest" description="Disordered" evidence="12">
    <location>
        <begin position="411"/>
        <end position="431"/>
    </location>
</feature>
<comment type="caution">
    <text evidence="16">The sequence shown here is derived from an EMBL/GenBank/DDBJ whole genome shotgun (WGS) entry which is preliminary data.</text>
</comment>
<evidence type="ECO:0000313" key="16">
    <source>
        <dbReference type="EMBL" id="KAG6497722.1"/>
    </source>
</evidence>
<gene>
    <name evidence="16" type="ORF">ZIOFF_045626</name>
</gene>
<evidence type="ECO:0000259" key="15">
    <source>
        <dbReference type="Pfam" id="PF12819"/>
    </source>
</evidence>
<keyword evidence="7" id="KW-0418">Kinase</keyword>
<keyword evidence="4 13" id="KW-0812">Transmembrane</keyword>
<evidence type="ECO:0000256" key="12">
    <source>
        <dbReference type="SAM" id="MobiDB-lite"/>
    </source>
</evidence>
<keyword evidence="6" id="KW-0547">Nucleotide-binding</keyword>
<keyword evidence="5 14" id="KW-0732">Signal</keyword>
<dbReference type="GO" id="GO:0005524">
    <property type="term" value="F:ATP binding"/>
    <property type="evidence" value="ECO:0007669"/>
    <property type="project" value="UniProtKB-KW"/>
</dbReference>
<sequence length="509" mass="55571">MKIHLIFISASFALFLAVPAADAYSPGDAILLNCGASGPDSDLDGRSWIGDASGSKYAISSSGATSFSAQRQASSVPRVPYLTALVFTSPFTFSFPLSDAGRIFLRLHFYPSNYSHHAAPDAFFSVTAGAHTLLHDFSAYLAAEALNFPYMVREFSLNVSSGSINLTFTPSAARNNSYAFVNGIEIVPIPDIFRSERSPLLIHGGNPVELDLDPAQALETMYRLNVGGQAITPARDAGLFRYWEDDSLYIWGAAFGVSFSKDPNVSIEYSSRLPNYTAPEEVYSTARSMGLNAQINLNYNLTWILPVDSGFYYLVRLHFCEIQYPITKMNQRVFEIFLNNLTAESYADVIAWSGGIGVPAYREYVVIAMGTGRMDLWVALHPNPRSRPEYYDAILNGLEVFKLENFRKSLAGSNPVPPPQRAADSNGDWRTRKREGGIPSGVVVGGIVGLGFVITVAVFVIGKFKDEVLSAVLAGERPSSVAESAARWWREGALRREVGLLAKGEAADS</sequence>
<organism evidence="16 17">
    <name type="scientific">Zingiber officinale</name>
    <name type="common">Ginger</name>
    <name type="synonym">Amomum zingiber</name>
    <dbReference type="NCBI Taxonomy" id="94328"/>
    <lineage>
        <taxon>Eukaryota</taxon>
        <taxon>Viridiplantae</taxon>
        <taxon>Streptophyta</taxon>
        <taxon>Embryophyta</taxon>
        <taxon>Tracheophyta</taxon>
        <taxon>Spermatophyta</taxon>
        <taxon>Magnoliopsida</taxon>
        <taxon>Liliopsida</taxon>
        <taxon>Zingiberales</taxon>
        <taxon>Zingiberaceae</taxon>
        <taxon>Zingiber</taxon>
    </lineage>
</organism>
<dbReference type="Pfam" id="PF12819">
    <property type="entry name" value="Malectin_like"/>
    <property type="match status" value="1"/>
</dbReference>
<feature type="chain" id="PRO_5035184466" description="Malectin-like domain-containing protein" evidence="14">
    <location>
        <begin position="24"/>
        <end position="509"/>
    </location>
</feature>
<proteinExistence type="predicted"/>
<evidence type="ECO:0000256" key="8">
    <source>
        <dbReference type="ARBA" id="ARBA00022840"/>
    </source>
</evidence>
<keyword evidence="11" id="KW-0325">Glycoprotein</keyword>
<dbReference type="OrthoDB" id="782603at2759"/>
<evidence type="ECO:0000313" key="17">
    <source>
        <dbReference type="Proteomes" id="UP000734854"/>
    </source>
</evidence>
<name>A0A8J5G3J7_ZINOF</name>
<keyword evidence="17" id="KW-1185">Reference proteome</keyword>
<evidence type="ECO:0000256" key="9">
    <source>
        <dbReference type="ARBA" id="ARBA00022989"/>
    </source>
</evidence>
<dbReference type="GO" id="GO:0004714">
    <property type="term" value="F:transmembrane receptor protein tyrosine kinase activity"/>
    <property type="evidence" value="ECO:0007669"/>
    <property type="project" value="InterPro"/>
</dbReference>
<evidence type="ECO:0000256" key="1">
    <source>
        <dbReference type="ARBA" id="ARBA00004479"/>
    </source>
</evidence>
<dbReference type="PANTHER" id="PTHR34590:SF5">
    <property type="entry name" value="OS04G0586500 PROTEIN"/>
    <property type="match status" value="1"/>
</dbReference>
<protein>
    <recommendedName>
        <fullName evidence="15">Malectin-like domain-containing protein</fullName>
    </recommendedName>
</protein>
<dbReference type="AlphaFoldDB" id="A0A8J5G3J7"/>
<evidence type="ECO:0000256" key="2">
    <source>
        <dbReference type="ARBA" id="ARBA00022527"/>
    </source>
</evidence>